<evidence type="ECO:0000256" key="14">
    <source>
        <dbReference type="SAM" id="Phobius"/>
    </source>
</evidence>
<evidence type="ECO:0000259" key="15">
    <source>
        <dbReference type="Pfam" id="PF00905"/>
    </source>
</evidence>
<evidence type="ECO:0000256" key="6">
    <source>
        <dbReference type="ARBA" id="ARBA00022670"/>
    </source>
</evidence>
<dbReference type="RefSeq" id="WP_092073335.1">
    <property type="nucleotide sequence ID" value="NZ_FNHB01000005.1"/>
</dbReference>
<dbReference type="GO" id="GO:0008658">
    <property type="term" value="F:penicillin binding"/>
    <property type="evidence" value="ECO:0007669"/>
    <property type="project" value="InterPro"/>
</dbReference>
<accession>A0A1G9TKX0</accession>
<evidence type="ECO:0000256" key="7">
    <source>
        <dbReference type="ARBA" id="ARBA00022692"/>
    </source>
</evidence>
<keyword evidence="9" id="KW-0133">Cell shape</keyword>
<dbReference type="PANTHER" id="PTHR30627:SF2">
    <property type="entry name" value="PEPTIDOGLYCAN D,D-TRANSPEPTIDASE MRDA"/>
    <property type="match status" value="1"/>
</dbReference>
<dbReference type="NCBIfam" id="TIGR03423">
    <property type="entry name" value="pbp2_mrdA"/>
    <property type="match status" value="1"/>
</dbReference>
<proteinExistence type="inferred from homology"/>
<dbReference type="GO" id="GO:0009252">
    <property type="term" value="P:peptidoglycan biosynthetic process"/>
    <property type="evidence" value="ECO:0007669"/>
    <property type="project" value="UniProtKB-KW"/>
</dbReference>
<keyword evidence="5" id="KW-0997">Cell inner membrane</keyword>
<dbReference type="GO" id="GO:0005886">
    <property type="term" value="C:plasma membrane"/>
    <property type="evidence" value="ECO:0007669"/>
    <property type="project" value="UniProtKB-SubCell"/>
</dbReference>
<evidence type="ECO:0000256" key="8">
    <source>
        <dbReference type="ARBA" id="ARBA00022801"/>
    </source>
</evidence>
<dbReference type="EMBL" id="FNHB01000005">
    <property type="protein sequence ID" value="SDM48469.1"/>
    <property type="molecule type" value="Genomic_DNA"/>
</dbReference>
<keyword evidence="6" id="KW-0645">Protease</keyword>
<feature type="domain" description="Penicillin-binding protein dimerisation" evidence="16">
    <location>
        <begin position="53"/>
        <end position="220"/>
    </location>
</feature>
<keyword evidence="17" id="KW-0808">Transferase</keyword>
<dbReference type="PANTHER" id="PTHR30627">
    <property type="entry name" value="PEPTIDOGLYCAN D,D-TRANSPEPTIDASE"/>
    <property type="match status" value="1"/>
</dbReference>
<comment type="similarity">
    <text evidence="3">Belongs to the transpeptidase family.</text>
</comment>
<dbReference type="AlphaFoldDB" id="A0A1G9TKX0"/>
<dbReference type="GO" id="GO:0009002">
    <property type="term" value="F:serine-type D-Ala-D-Ala carboxypeptidase activity"/>
    <property type="evidence" value="ECO:0007669"/>
    <property type="project" value="InterPro"/>
</dbReference>
<dbReference type="Pfam" id="PF00905">
    <property type="entry name" value="Transpeptidase"/>
    <property type="match status" value="1"/>
</dbReference>
<organism evidence="17 18">
    <name type="scientific">Dendrosporobacter quercicolus</name>
    <dbReference type="NCBI Taxonomy" id="146817"/>
    <lineage>
        <taxon>Bacteria</taxon>
        <taxon>Bacillati</taxon>
        <taxon>Bacillota</taxon>
        <taxon>Negativicutes</taxon>
        <taxon>Selenomonadales</taxon>
        <taxon>Sporomusaceae</taxon>
        <taxon>Dendrosporobacter</taxon>
    </lineage>
</organism>
<evidence type="ECO:0000256" key="9">
    <source>
        <dbReference type="ARBA" id="ARBA00022960"/>
    </source>
</evidence>
<evidence type="ECO:0000256" key="12">
    <source>
        <dbReference type="ARBA" id="ARBA00023136"/>
    </source>
</evidence>
<dbReference type="SUPFAM" id="SSF56601">
    <property type="entry name" value="beta-lactamase/transpeptidase-like"/>
    <property type="match status" value="1"/>
</dbReference>
<evidence type="ECO:0000256" key="11">
    <source>
        <dbReference type="ARBA" id="ARBA00022989"/>
    </source>
</evidence>
<evidence type="ECO:0000313" key="18">
    <source>
        <dbReference type="Proteomes" id="UP000214880"/>
    </source>
</evidence>
<dbReference type="Gene3D" id="3.90.1310.10">
    <property type="entry name" value="Penicillin-binding protein 2a (Domain 2)"/>
    <property type="match status" value="1"/>
</dbReference>
<name>A0A1G9TKX0_9FIRM</name>
<evidence type="ECO:0000256" key="2">
    <source>
        <dbReference type="ARBA" id="ARBA00004236"/>
    </source>
</evidence>
<dbReference type="Proteomes" id="UP000214880">
    <property type="component" value="Unassembled WGS sequence"/>
</dbReference>
<sequence>MWDLEQSRRIKVLALLVVAAMAVLLLRLVWMQLYQGAQYKKIAEENRIHQISDPAPRGIIYDRNGAVLVSNRPAFAISIIPVNYTDEHDATGILTGILGCSAAEIKQMLQAAADNPYTPVRLRRDVDAATIARIEERKERLPGVLIEAIPVRHYLYNELAAHLMGYIGIISEEEYRQRKSQGYQVNDLVGKAGIEKIWEDLLRGQEGGLQVEVNAMGQEVQLVGEKKAATGQGLVLTLDANLQKTAEAVLKEQILQARRLGAPATGGAVVALDVKTGGVLALASSPGFDPNLFAGGIGSKDWNVLVMNDDHPLTNKTMQSAYPPGSVFKIVTAAAALDLGLTTATEIFHDRGVYVLNGWSFYGWNTKGLGDLDIIGALAWSSDPAFYELGHRLGADRLASYALTFGFGRPSGIKLPGEAAGLVPTENWKLAVYDQAWYPGETLIAAIGQGYYLATPLQQTLLLMAVANGGIMYRPLIVEKVLSADDGKVIRRYQPEVAGTVYLKPEIWDTIRKGLVAVTTEGTGAATFKGLGATVAGKSGSAETGKGTVHSWFSCYAPADNPEIALTVLVEEGGEGSMAAAPAVRKILDYYFAAKSQ</sequence>
<dbReference type="GO" id="GO:0008360">
    <property type="term" value="P:regulation of cell shape"/>
    <property type="evidence" value="ECO:0007669"/>
    <property type="project" value="UniProtKB-KW"/>
</dbReference>
<dbReference type="Gene3D" id="3.30.1390.30">
    <property type="entry name" value="Penicillin-binding protein 2a, domain 3"/>
    <property type="match status" value="1"/>
</dbReference>
<keyword evidence="11 14" id="KW-1133">Transmembrane helix</keyword>
<dbReference type="GO" id="GO:0071972">
    <property type="term" value="F:peptidoglycan L,D-transpeptidase activity"/>
    <property type="evidence" value="ECO:0007669"/>
    <property type="project" value="TreeGrafter"/>
</dbReference>
<comment type="subcellular location">
    <subcellularLocation>
        <location evidence="2">Cell membrane</location>
    </subcellularLocation>
    <subcellularLocation>
        <location evidence="1">Membrane</location>
        <topology evidence="1">Single-pass membrane protein</topology>
    </subcellularLocation>
</comment>
<dbReference type="InterPro" id="IPR005311">
    <property type="entry name" value="PBP_dimer"/>
</dbReference>
<keyword evidence="13" id="KW-0961">Cell wall biogenesis/degradation</keyword>
<keyword evidence="18" id="KW-1185">Reference proteome</keyword>
<dbReference type="SUPFAM" id="SSF56519">
    <property type="entry name" value="Penicillin binding protein dimerisation domain"/>
    <property type="match status" value="1"/>
</dbReference>
<reference evidence="17 18" key="1">
    <citation type="submission" date="2016-10" db="EMBL/GenBank/DDBJ databases">
        <authorList>
            <person name="de Groot N.N."/>
        </authorList>
    </citation>
    <scope>NUCLEOTIDE SEQUENCE [LARGE SCALE GENOMIC DNA]</scope>
    <source>
        <strain evidence="17 18">DSM 1736</strain>
    </source>
</reference>
<dbReference type="InterPro" id="IPR012338">
    <property type="entry name" value="Beta-lactam/transpept-like"/>
</dbReference>
<evidence type="ECO:0000256" key="4">
    <source>
        <dbReference type="ARBA" id="ARBA00022475"/>
    </source>
</evidence>
<evidence type="ECO:0000256" key="3">
    <source>
        <dbReference type="ARBA" id="ARBA00007171"/>
    </source>
</evidence>
<keyword evidence="12 14" id="KW-0472">Membrane</keyword>
<dbReference type="InterPro" id="IPR050515">
    <property type="entry name" value="Beta-lactam/transpept"/>
</dbReference>
<gene>
    <name evidence="17" type="ORF">SAMN04488502_10515</name>
</gene>
<feature type="transmembrane region" description="Helical" evidence="14">
    <location>
        <begin position="12"/>
        <end position="30"/>
    </location>
</feature>
<protein>
    <submittedName>
        <fullName evidence="17">Peptidoglycan glycosyltransferase</fullName>
    </submittedName>
</protein>
<evidence type="ECO:0000256" key="10">
    <source>
        <dbReference type="ARBA" id="ARBA00022984"/>
    </source>
</evidence>
<dbReference type="InterPro" id="IPR017790">
    <property type="entry name" value="Penicillin-binding_protein_2"/>
</dbReference>
<keyword evidence="4" id="KW-1003">Cell membrane</keyword>
<dbReference type="InterPro" id="IPR001460">
    <property type="entry name" value="PCN-bd_Tpept"/>
</dbReference>
<feature type="domain" description="Penicillin-binding protein transpeptidase" evidence="15">
    <location>
        <begin position="267"/>
        <end position="589"/>
    </location>
</feature>
<dbReference type="GO" id="GO:0006508">
    <property type="term" value="P:proteolysis"/>
    <property type="evidence" value="ECO:0007669"/>
    <property type="project" value="UniProtKB-KW"/>
</dbReference>
<dbReference type="STRING" id="146817.SAMN04488502_10515"/>
<evidence type="ECO:0000256" key="13">
    <source>
        <dbReference type="ARBA" id="ARBA00023316"/>
    </source>
</evidence>
<dbReference type="InterPro" id="IPR036138">
    <property type="entry name" value="PBP_dimer_sf"/>
</dbReference>
<dbReference type="OrthoDB" id="9770103at2"/>
<evidence type="ECO:0000256" key="1">
    <source>
        <dbReference type="ARBA" id="ARBA00004167"/>
    </source>
</evidence>
<evidence type="ECO:0000313" key="17">
    <source>
        <dbReference type="EMBL" id="SDM48469.1"/>
    </source>
</evidence>
<dbReference type="Pfam" id="PF03717">
    <property type="entry name" value="PBP_dimer"/>
    <property type="match status" value="1"/>
</dbReference>
<keyword evidence="8" id="KW-0378">Hydrolase</keyword>
<dbReference type="GO" id="GO:0071555">
    <property type="term" value="P:cell wall organization"/>
    <property type="evidence" value="ECO:0007669"/>
    <property type="project" value="UniProtKB-KW"/>
</dbReference>
<keyword evidence="10" id="KW-0573">Peptidoglycan synthesis</keyword>
<dbReference type="GO" id="GO:0016740">
    <property type="term" value="F:transferase activity"/>
    <property type="evidence" value="ECO:0007669"/>
    <property type="project" value="UniProtKB-KW"/>
</dbReference>
<evidence type="ECO:0000259" key="16">
    <source>
        <dbReference type="Pfam" id="PF03717"/>
    </source>
</evidence>
<dbReference type="Gene3D" id="3.40.710.10">
    <property type="entry name" value="DD-peptidase/beta-lactamase superfamily"/>
    <property type="match status" value="1"/>
</dbReference>
<keyword evidence="7 14" id="KW-0812">Transmembrane</keyword>
<evidence type="ECO:0000256" key="5">
    <source>
        <dbReference type="ARBA" id="ARBA00022519"/>
    </source>
</evidence>